<evidence type="ECO:0000313" key="1">
    <source>
        <dbReference type="EMBL" id="KAF6004996.1"/>
    </source>
</evidence>
<proteinExistence type="predicted"/>
<accession>A0A7J7IPF1</accession>
<keyword evidence="2" id="KW-1185">Reference proteome</keyword>
<reference evidence="1 2" key="1">
    <citation type="journal article" date="2020" name="J. Phycol.">
        <title>Comparative genome analysis reveals Cyanidiococcus gen. nov., a new extremophilic red algal genus sister to Cyanidioschyzon (Cyanidioschyzonaceae, Rhodophyta).</title>
        <authorList>
            <person name="Liu S.-L."/>
            <person name="Chiang Y.-R."/>
            <person name="Yoon H.S."/>
            <person name="Fu H.-Y."/>
        </authorList>
    </citation>
    <scope>NUCLEOTIDE SEQUENCE [LARGE SCALE GENOMIC DNA]</scope>
    <source>
        <strain evidence="1 2">THAL066</strain>
    </source>
</reference>
<gene>
    <name evidence="1" type="ORF">F1559_004812</name>
</gene>
<dbReference type="AlphaFoldDB" id="A0A7J7IPF1"/>
<comment type="caution">
    <text evidence="1">The sequence shown here is derived from an EMBL/GenBank/DDBJ whole genome shotgun (WGS) entry which is preliminary data.</text>
</comment>
<protein>
    <submittedName>
        <fullName evidence="1">Uncharacterized protein</fullName>
    </submittedName>
</protein>
<dbReference type="Proteomes" id="UP000530660">
    <property type="component" value="Unassembled WGS sequence"/>
</dbReference>
<evidence type="ECO:0000313" key="2">
    <source>
        <dbReference type="Proteomes" id="UP000530660"/>
    </source>
</evidence>
<dbReference type="EMBL" id="VWRR01000002">
    <property type="protein sequence ID" value="KAF6004996.1"/>
    <property type="molecule type" value="Genomic_DNA"/>
</dbReference>
<sequence>MDCTYTREPEPWECTDGALYLWRHLAQRGCGERCAENGILVLILVRLIELPVFHRLPALWATLWTQFALALPYLPPHTVQELLPTIRESMAKTAQCEQQHVLIALDEMKRDAAAMGASADSMKRDLGCRMHLRRGRMAPGDSKPRQMVVRINESCRARSHRGISMDWAAQAQSGRCFSV</sequence>
<organism evidence="1 2">
    <name type="scientific">Cyanidiococcus yangmingshanensis</name>
    <dbReference type="NCBI Taxonomy" id="2690220"/>
    <lineage>
        <taxon>Eukaryota</taxon>
        <taxon>Rhodophyta</taxon>
        <taxon>Bangiophyceae</taxon>
        <taxon>Cyanidiales</taxon>
        <taxon>Cyanidiaceae</taxon>
        <taxon>Cyanidiococcus</taxon>
    </lineage>
</organism>
<name>A0A7J7IPF1_9RHOD</name>